<feature type="compositionally biased region" description="Low complexity" evidence="5">
    <location>
        <begin position="554"/>
        <end position="567"/>
    </location>
</feature>
<dbReference type="Gene3D" id="2.40.420.20">
    <property type="match status" value="1"/>
</dbReference>
<evidence type="ECO:0000256" key="4">
    <source>
        <dbReference type="SAM" id="Coils"/>
    </source>
</evidence>
<keyword evidence="6" id="KW-1133">Transmembrane helix</keyword>
<dbReference type="InterPro" id="IPR058627">
    <property type="entry name" value="MdtA-like_C"/>
</dbReference>
<evidence type="ECO:0000256" key="6">
    <source>
        <dbReference type="SAM" id="Phobius"/>
    </source>
</evidence>
<dbReference type="InterPro" id="IPR006143">
    <property type="entry name" value="RND_pump_MFP"/>
</dbReference>
<dbReference type="Gene3D" id="1.10.287.470">
    <property type="entry name" value="Helix hairpin bin"/>
    <property type="match status" value="1"/>
</dbReference>
<gene>
    <name evidence="10" type="ORF">A2633_00575</name>
</gene>
<name>A0A1G2K8I3_9BACT</name>
<evidence type="ECO:0000259" key="7">
    <source>
        <dbReference type="Pfam" id="PF25917"/>
    </source>
</evidence>
<dbReference type="Gene3D" id="2.40.50.100">
    <property type="match status" value="2"/>
</dbReference>
<comment type="similarity">
    <text evidence="2">Belongs to the membrane fusion protein (MFP) (TC 8.A.1) family.</text>
</comment>
<feature type="compositionally biased region" description="Gly residues" evidence="5">
    <location>
        <begin position="568"/>
        <end position="579"/>
    </location>
</feature>
<dbReference type="Pfam" id="PF25917">
    <property type="entry name" value="BSH_RND"/>
    <property type="match status" value="1"/>
</dbReference>
<dbReference type="Pfam" id="PF25990">
    <property type="entry name" value="Beta-barrel_YknX"/>
    <property type="match status" value="1"/>
</dbReference>
<dbReference type="GO" id="GO:0016020">
    <property type="term" value="C:membrane"/>
    <property type="evidence" value="ECO:0007669"/>
    <property type="project" value="InterPro"/>
</dbReference>
<dbReference type="EMBL" id="MHQC01000005">
    <property type="protein sequence ID" value="OGZ95774.1"/>
    <property type="molecule type" value="Genomic_DNA"/>
</dbReference>
<feature type="transmembrane region" description="Helical" evidence="6">
    <location>
        <begin position="12"/>
        <end position="30"/>
    </location>
</feature>
<feature type="domain" description="Multidrug resistance protein MdtA-like C-terminal permuted SH3" evidence="8">
    <location>
        <begin position="492"/>
        <end position="551"/>
    </location>
</feature>
<dbReference type="InterPro" id="IPR058625">
    <property type="entry name" value="MdtA-like_BSH"/>
</dbReference>
<keyword evidence="6" id="KW-0472">Membrane</keyword>
<keyword evidence="3 4" id="KW-0175">Coiled coil</keyword>
<feature type="coiled-coil region" evidence="4">
    <location>
        <begin position="318"/>
        <end position="345"/>
    </location>
</feature>
<sequence>MGNIIPKILARKVLSGFVLIMVLGVGYYAYTKYFTTTAATRYMTASAEKGTLIVSISGSGQVSVLSQVDMKSKASGEITGLYVALGQEVSAGTLLVAIDASDAKRAVRDAETSLETAKLELDKTLEPLDELTLLQSENSLTQAKESKKRAEDNLKKAYEDGFNSISNAFLELPSLMVGLQDILYGTTLAAGGQPNLSYYADSIKNYDEKALQYKNDTSSAYQEARLSYDKNFLDYKSISRFSNTKTIEALVDETYETTKSIAELVKRTNDFIQFYQDKLTERMLKPNPSSSTHLSSLVTYTGKTNSTLSSLLSIKRTIQDSKEAIVSAEQSIKEKELSLAKLKEGPDTLDIRAKKIAIQQREDALLTAGQALADHYVRAPFNGVIAKVSAKKGDAASAGMALVTLITKQKIAEVSLNEVDVAKVKVGQKTTLTFDAVSNLSITGSVAEIDAMGTVSQGVVTYSVKIGFDTQDERVKSSMSVSAAIITDVKPDVLLVPNSAVKTDALGKYVEVLNSGTVPTRTNVETGLSNDTTSEITNGLKESDKVVTQTITSTTQTTTQNTGIRIPGLGGGGGGGPGR</sequence>
<feature type="region of interest" description="Disordered" evidence="5">
    <location>
        <begin position="554"/>
        <end position="579"/>
    </location>
</feature>
<evidence type="ECO:0000259" key="8">
    <source>
        <dbReference type="Pfam" id="PF25967"/>
    </source>
</evidence>
<dbReference type="SUPFAM" id="SSF111369">
    <property type="entry name" value="HlyD-like secretion proteins"/>
    <property type="match status" value="1"/>
</dbReference>
<accession>A0A1G2K8I3</accession>
<dbReference type="PANTHER" id="PTHR32347:SF23">
    <property type="entry name" value="BLL5650 PROTEIN"/>
    <property type="match status" value="1"/>
</dbReference>
<dbReference type="InterPro" id="IPR058636">
    <property type="entry name" value="Beta-barrel_YknX"/>
</dbReference>
<dbReference type="Proteomes" id="UP000177152">
    <property type="component" value="Unassembled WGS sequence"/>
</dbReference>
<dbReference type="PANTHER" id="PTHR32347">
    <property type="entry name" value="EFFLUX SYSTEM COMPONENT YKNX-RELATED"/>
    <property type="match status" value="1"/>
</dbReference>
<evidence type="ECO:0000256" key="1">
    <source>
        <dbReference type="ARBA" id="ARBA00004196"/>
    </source>
</evidence>
<feature type="domain" description="Multidrug resistance protein MdtA-like barrel-sandwich hybrid" evidence="7">
    <location>
        <begin position="67"/>
        <end position="406"/>
    </location>
</feature>
<dbReference type="Gene3D" id="2.40.30.170">
    <property type="match status" value="1"/>
</dbReference>
<keyword evidence="6" id="KW-0812">Transmembrane</keyword>
<dbReference type="InterPro" id="IPR050465">
    <property type="entry name" value="UPF0194_transport"/>
</dbReference>
<evidence type="ECO:0000259" key="9">
    <source>
        <dbReference type="Pfam" id="PF25990"/>
    </source>
</evidence>
<dbReference type="NCBIfam" id="TIGR01730">
    <property type="entry name" value="RND_mfp"/>
    <property type="match status" value="1"/>
</dbReference>
<comment type="subcellular location">
    <subcellularLocation>
        <location evidence="1">Cell envelope</location>
    </subcellularLocation>
</comment>
<protein>
    <submittedName>
        <fullName evidence="10">Uncharacterized protein</fullName>
    </submittedName>
</protein>
<feature type="domain" description="YknX-like beta-barrel" evidence="9">
    <location>
        <begin position="413"/>
        <end position="485"/>
    </location>
</feature>
<reference evidence="10 11" key="1">
    <citation type="journal article" date="2016" name="Nat. Commun.">
        <title>Thousands of microbial genomes shed light on interconnected biogeochemical processes in an aquifer system.</title>
        <authorList>
            <person name="Anantharaman K."/>
            <person name="Brown C.T."/>
            <person name="Hug L.A."/>
            <person name="Sharon I."/>
            <person name="Castelle C.J."/>
            <person name="Probst A.J."/>
            <person name="Thomas B.C."/>
            <person name="Singh A."/>
            <person name="Wilkins M.J."/>
            <person name="Karaoz U."/>
            <person name="Brodie E.L."/>
            <person name="Williams K.H."/>
            <person name="Hubbard S.S."/>
            <person name="Banfield J.F."/>
        </authorList>
    </citation>
    <scope>NUCLEOTIDE SEQUENCE [LARGE SCALE GENOMIC DNA]</scope>
</reference>
<organism evidence="10 11">
    <name type="scientific">Candidatus Sungbacteria bacterium RIFCSPHIGHO2_01_FULL_47_32</name>
    <dbReference type="NCBI Taxonomy" id="1802264"/>
    <lineage>
        <taxon>Bacteria</taxon>
        <taxon>Candidatus Sungiibacteriota</taxon>
    </lineage>
</organism>
<evidence type="ECO:0000313" key="11">
    <source>
        <dbReference type="Proteomes" id="UP000177152"/>
    </source>
</evidence>
<dbReference type="Pfam" id="PF25967">
    <property type="entry name" value="RND-MFP_C"/>
    <property type="match status" value="1"/>
</dbReference>
<evidence type="ECO:0000256" key="2">
    <source>
        <dbReference type="ARBA" id="ARBA00009477"/>
    </source>
</evidence>
<evidence type="ECO:0000256" key="3">
    <source>
        <dbReference type="ARBA" id="ARBA00023054"/>
    </source>
</evidence>
<dbReference type="GO" id="GO:0030313">
    <property type="term" value="C:cell envelope"/>
    <property type="evidence" value="ECO:0007669"/>
    <property type="project" value="UniProtKB-SubCell"/>
</dbReference>
<comment type="caution">
    <text evidence="10">The sequence shown here is derived from an EMBL/GenBank/DDBJ whole genome shotgun (WGS) entry which is preliminary data.</text>
</comment>
<evidence type="ECO:0000313" key="10">
    <source>
        <dbReference type="EMBL" id="OGZ95774.1"/>
    </source>
</evidence>
<dbReference type="GO" id="GO:0022857">
    <property type="term" value="F:transmembrane transporter activity"/>
    <property type="evidence" value="ECO:0007669"/>
    <property type="project" value="InterPro"/>
</dbReference>
<evidence type="ECO:0000256" key="5">
    <source>
        <dbReference type="SAM" id="MobiDB-lite"/>
    </source>
</evidence>
<feature type="coiled-coil region" evidence="4">
    <location>
        <begin position="100"/>
        <end position="160"/>
    </location>
</feature>
<proteinExistence type="inferred from homology"/>
<dbReference type="AlphaFoldDB" id="A0A1G2K8I3"/>